<sequence>MTPPRYQIIELACPSLTSPSAHVRRVKLGKSVARFYGDETHLNSTKLCLECALTEPYEHGLLPR</sequence>
<comment type="caution">
    <text evidence="1">The sequence shown here is derived from an EMBL/GenBank/DDBJ whole genome shotgun (WGS) entry which is preliminary data.</text>
</comment>
<dbReference type="AlphaFoldDB" id="A0A2P5FQ00"/>
<dbReference type="InParanoid" id="A0A2P5FQ00"/>
<dbReference type="Proteomes" id="UP000237000">
    <property type="component" value="Unassembled WGS sequence"/>
</dbReference>
<reference evidence="2" key="1">
    <citation type="submission" date="2016-06" db="EMBL/GenBank/DDBJ databases">
        <title>Parallel loss of symbiosis genes in relatives of nitrogen-fixing non-legume Parasponia.</title>
        <authorList>
            <person name="Van Velzen R."/>
            <person name="Holmer R."/>
            <person name="Bu F."/>
            <person name="Rutten L."/>
            <person name="Van Zeijl A."/>
            <person name="Liu W."/>
            <person name="Santuari L."/>
            <person name="Cao Q."/>
            <person name="Sharma T."/>
            <person name="Shen D."/>
            <person name="Roswanjaya Y."/>
            <person name="Wardhani T."/>
            <person name="Kalhor M.S."/>
            <person name="Jansen J."/>
            <person name="Van den Hoogen J."/>
            <person name="Gungor B."/>
            <person name="Hartog M."/>
            <person name="Hontelez J."/>
            <person name="Verver J."/>
            <person name="Yang W.-C."/>
            <person name="Schijlen E."/>
            <person name="Repin R."/>
            <person name="Schilthuizen M."/>
            <person name="Schranz E."/>
            <person name="Heidstra R."/>
            <person name="Miyata K."/>
            <person name="Fedorova E."/>
            <person name="Kohlen W."/>
            <person name="Bisseling T."/>
            <person name="Smit S."/>
            <person name="Geurts R."/>
        </authorList>
    </citation>
    <scope>NUCLEOTIDE SEQUENCE [LARGE SCALE GENOMIC DNA]</scope>
    <source>
        <strain evidence="2">cv. RG33-2</strain>
    </source>
</reference>
<protein>
    <submittedName>
        <fullName evidence="1">Uncharacterized protein</fullName>
    </submittedName>
</protein>
<organism evidence="1 2">
    <name type="scientific">Trema orientale</name>
    <name type="common">Charcoal tree</name>
    <name type="synonym">Celtis orientalis</name>
    <dbReference type="NCBI Taxonomy" id="63057"/>
    <lineage>
        <taxon>Eukaryota</taxon>
        <taxon>Viridiplantae</taxon>
        <taxon>Streptophyta</taxon>
        <taxon>Embryophyta</taxon>
        <taxon>Tracheophyta</taxon>
        <taxon>Spermatophyta</taxon>
        <taxon>Magnoliopsida</taxon>
        <taxon>eudicotyledons</taxon>
        <taxon>Gunneridae</taxon>
        <taxon>Pentapetalae</taxon>
        <taxon>rosids</taxon>
        <taxon>fabids</taxon>
        <taxon>Rosales</taxon>
        <taxon>Cannabaceae</taxon>
        <taxon>Trema</taxon>
    </lineage>
</organism>
<evidence type="ECO:0000313" key="1">
    <source>
        <dbReference type="EMBL" id="PON99875.1"/>
    </source>
</evidence>
<keyword evidence="2" id="KW-1185">Reference proteome</keyword>
<dbReference type="EMBL" id="JXTC01000016">
    <property type="protein sequence ID" value="PON99875.1"/>
    <property type="molecule type" value="Genomic_DNA"/>
</dbReference>
<evidence type="ECO:0000313" key="2">
    <source>
        <dbReference type="Proteomes" id="UP000237000"/>
    </source>
</evidence>
<name>A0A2P5FQ00_TREOI</name>
<accession>A0A2P5FQ00</accession>
<gene>
    <name evidence="1" type="ORF">TorRG33x02_042930</name>
</gene>
<proteinExistence type="predicted"/>